<feature type="compositionally biased region" description="Basic residues" evidence="1">
    <location>
        <begin position="1"/>
        <end position="10"/>
    </location>
</feature>
<protein>
    <submittedName>
        <fullName evidence="2">Uncharacterized protein</fullName>
    </submittedName>
</protein>
<evidence type="ECO:0000256" key="1">
    <source>
        <dbReference type="SAM" id="MobiDB-lite"/>
    </source>
</evidence>
<gene>
    <name evidence="2" type="ORF">GLOINDRAFT_19524</name>
</gene>
<accession>U9UVA6</accession>
<sequence>MLSKKTKTHQTSRLGTADRKNQILHSTIHRPYYKQYSSLRFDVIRSPQQIERWNRLTRSIISQEQQSRFIKPFIIKQPSARIPDPIILNKFNIYLRRLIIRLPELANAKLLPPLPPDFKDAILTSASYLNITMVIPVLSNSINITKRNTLSLWKMLHCYQTT</sequence>
<dbReference type="HOGENOM" id="CLU_1849997_0_0_1"/>
<dbReference type="AlphaFoldDB" id="U9UVA6"/>
<name>U9UVA6_RHIID</name>
<organism evidence="2">
    <name type="scientific">Rhizophagus irregularis (strain DAOM 181602 / DAOM 197198 / MUCL 43194)</name>
    <name type="common">Arbuscular mycorrhizal fungus</name>
    <name type="synonym">Glomus intraradices</name>
    <dbReference type="NCBI Taxonomy" id="747089"/>
    <lineage>
        <taxon>Eukaryota</taxon>
        <taxon>Fungi</taxon>
        <taxon>Fungi incertae sedis</taxon>
        <taxon>Mucoromycota</taxon>
        <taxon>Glomeromycotina</taxon>
        <taxon>Glomeromycetes</taxon>
        <taxon>Glomerales</taxon>
        <taxon>Glomeraceae</taxon>
        <taxon>Rhizophagus</taxon>
    </lineage>
</organism>
<dbReference type="EMBL" id="KI278203">
    <property type="protein sequence ID" value="ESA19491.1"/>
    <property type="molecule type" value="Genomic_DNA"/>
</dbReference>
<proteinExistence type="predicted"/>
<evidence type="ECO:0000313" key="2">
    <source>
        <dbReference type="EMBL" id="ESA19491.1"/>
    </source>
</evidence>
<feature type="region of interest" description="Disordered" evidence="1">
    <location>
        <begin position="1"/>
        <end position="20"/>
    </location>
</feature>
<reference evidence="2" key="1">
    <citation type="submission" date="2013-07" db="EMBL/GenBank/DDBJ databases">
        <title>The genome of an arbuscular mycorrhizal fungus provides insights into the evolution of the oldest plant symbiosis.</title>
        <authorList>
            <consortium name="DOE Joint Genome Institute"/>
            <person name="Tisserant E."/>
            <person name="Malbreil M."/>
            <person name="Kuo A."/>
            <person name="Kohler A."/>
            <person name="Symeonidi A."/>
            <person name="Balestrini R."/>
            <person name="Charron P."/>
            <person name="Duensing N."/>
            <person name="Frei-dit-Frey N."/>
            <person name="Gianinazzi-Pearson V."/>
            <person name="Gilbert B."/>
            <person name="Handa Y."/>
            <person name="Hijri M."/>
            <person name="Kaul R."/>
            <person name="Kawaguchi M."/>
            <person name="Krajinski F."/>
            <person name="Lammers P."/>
            <person name="Lapierre D."/>
            <person name="Masclaux F.G."/>
            <person name="Murat C."/>
            <person name="Morin E."/>
            <person name="Ndikumana S."/>
            <person name="Pagni M."/>
            <person name="Petitpierre D."/>
            <person name="Requena N."/>
            <person name="Rosikiewicz P."/>
            <person name="Riley R."/>
            <person name="Saito K."/>
            <person name="San Clemente H."/>
            <person name="Shapiro H."/>
            <person name="van Tuinen D."/>
            <person name="Becard G."/>
            <person name="Bonfante P."/>
            <person name="Paszkowski U."/>
            <person name="Shachar-Hill Y."/>
            <person name="Young J.P."/>
            <person name="Sanders I.R."/>
            <person name="Henrissat B."/>
            <person name="Rensing S.A."/>
            <person name="Grigoriev I.V."/>
            <person name="Corradi N."/>
            <person name="Roux C."/>
            <person name="Martin F."/>
        </authorList>
    </citation>
    <scope>NUCLEOTIDE SEQUENCE</scope>
    <source>
        <strain evidence="2">DAOM 197198</strain>
    </source>
</reference>